<comment type="caution">
    <text evidence="1">The sequence shown here is derived from an EMBL/GenBank/DDBJ whole genome shotgun (WGS) entry which is preliminary data.</text>
</comment>
<gene>
    <name evidence="1" type="ORF">E2C01_041414</name>
</gene>
<dbReference type="EMBL" id="VSRR010007857">
    <property type="protein sequence ID" value="MPC47661.1"/>
    <property type="molecule type" value="Genomic_DNA"/>
</dbReference>
<proteinExistence type="predicted"/>
<organism evidence="1 2">
    <name type="scientific">Portunus trituberculatus</name>
    <name type="common">Swimming crab</name>
    <name type="synonym">Neptunus trituberculatus</name>
    <dbReference type="NCBI Taxonomy" id="210409"/>
    <lineage>
        <taxon>Eukaryota</taxon>
        <taxon>Metazoa</taxon>
        <taxon>Ecdysozoa</taxon>
        <taxon>Arthropoda</taxon>
        <taxon>Crustacea</taxon>
        <taxon>Multicrustacea</taxon>
        <taxon>Malacostraca</taxon>
        <taxon>Eumalacostraca</taxon>
        <taxon>Eucarida</taxon>
        <taxon>Decapoda</taxon>
        <taxon>Pleocyemata</taxon>
        <taxon>Brachyura</taxon>
        <taxon>Eubrachyura</taxon>
        <taxon>Portunoidea</taxon>
        <taxon>Portunidae</taxon>
        <taxon>Portuninae</taxon>
        <taxon>Portunus</taxon>
    </lineage>
</organism>
<dbReference type="AlphaFoldDB" id="A0A5B7FK02"/>
<sequence length="59" mass="6709">MMSSTNTPAKFRIVDIKLILGRHGQPSQGNSPATYRMERSPKADVPLAFRLFQRGHLKR</sequence>
<keyword evidence="2" id="KW-1185">Reference proteome</keyword>
<evidence type="ECO:0000313" key="1">
    <source>
        <dbReference type="EMBL" id="MPC47661.1"/>
    </source>
</evidence>
<accession>A0A5B7FK02</accession>
<name>A0A5B7FK02_PORTR</name>
<reference evidence="1 2" key="1">
    <citation type="submission" date="2019-05" db="EMBL/GenBank/DDBJ databases">
        <title>Another draft genome of Portunus trituberculatus and its Hox gene families provides insights of decapod evolution.</title>
        <authorList>
            <person name="Jeong J.-H."/>
            <person name="Song I."/>
            <person name="Kim S."/>
            <person name="Choi T."/>
            <person name="Kim D."/>
            <person name="Ryu S."/>
            <person name="Kim W."/>
        </authorList>
    </citation>
    <scope>NUCLEOTIDE SEQUENCE [LARGE SCALE GENOMIC DNA]</scope>
    <source>
        <tissue evidence="1">Muscle</tissue>
    </source>
</reference>
<protein>
    <submittedName>
        <fullName evidence="1">Uncharacterized protein</fullName>
    </submittedName>
</protein>
<evidence type="ECO:0000313" key="2">
    <source>
        <dbReference type="Proteomes" id="UP000324222"/>
    </source>
</evidence>
<dbReference type="Proteomes" id="UP000324222">
    <property type="component" value="Unassembled WGS sequence"/>
</dbReference>